<organism evidence="1 2">
    <name type="scientific">Labeo rohita</name>
    <name type="common">Indian major carp</name>
    <name type="synonym">Cyprinus rohita</name>
    <dbReference type="NCBI Taxonomy" id="84645"/>
    <lineage>
        <taxon>Eukaryota</taxon>
        <taxon>Metazoa</taxon>
        <taxon>Chordata</taxon>
        <taxon>Craniata</taxon>
        <taxon>Vertebrata</taxon>
        <taxon>Euteleostomi</taxon>
        <taxon>Actinopterygii</taxon>
        <taxon>Neopterygii</taxon>
        <taxon>Teleostei</taxon>
        <taxon>Ostariophysi</taxon>
        <taxon>Cypriniformes</taxon>
        <taxon>Cyprinidae</taxon>
        <taxon>Labeoninae</taxon>
        <taxon>Labeonini</taxon>
        <taxon>Labeo</taxon>
    </lineage>
</organism>
<sequence length="135" mass="15303">MGLNKSLICSDSSSALLCLDAQQSETRQDIVLEILQLLYMLHHKIVHNNKIVQFLWFPGRHFHSVQSMVSKGRNSRGSRKEDCVHSKLRLGHTGLNSTLNIIGKHSTGLCDWCGIRETAEQVLIQCNRYTEEEGN</sequence>
<comment type="caution">
    <text evidence="1">The sequence shown here is derived from an EMBL/GenBank/DDBJ whole genome shotgun (WGS) entry which is preliminary data.</text>
</comment>
<proteinExistence type="predicted"/>
<dbReference type="EMBL" id="JACTAM010000716">
    <property type="protein sequence ID" value="KAI2646942.1"/>
    <property type="molecule type" value="Genomic_DNA"/>
</dbReference>
<evidence type="ECO:0000313" key="2">
    <source>
        <dbReference type="Proteomes" id="UP000830375"/>
    </source>
</evidence>
<keyword evidence="2" id="KW-1185">Reference proteome</keyword>
<gene>
    <name evidence="1" type="ORF">H4Q32_027370</name>
</gene>
<name>A0ABQ8L8A3_LABRO</name>
<protein>
    <submittedName>
        <fullName evidence="1">C-type lectin domain family 4 member F</fullName>
    </submittedName>
</protein>
<accession>A0ABQ8L8A3</accession>
<reference evidence="1 2" key="1">
    <citation type="submission" date="2022-01" db="EMBL/GenBank/DDBJ databases">
        <title>A high-quality chromosome-level genome assembly of rohu carp, Labeo rohita.</title>
        <authorList>
            <person name="Arick M.A. II"/>
            <person name="Hsu C.-Y."/>
            <person name="Magbanua Z."/>
            <person name="Pechanova O."/>
            <person name="Grover C."/>
            <person name="Miller E."/>
            <person name="Thrash A."/>
            <person name="Ezzel L."/>
            <person name="Alam S."/>
            <person name="Benzie J."/>
            <person name="Hamilton M."/>
            <person name="Karsi A."/>
            <person name="Lawrence M.L."/>
            <person name="Peterson D.G."/>
        </authorList>
    </citation>
    <scope>NUCLEOTIDE SEQUENCE [LARGE SCALE GENOMIC DNA]</scope>
    <source>
        <strain evidence="2">BAU-BD-2019</strain>
        <tissue evidence="1">Blood</tissue>
    </source>
</reference>
<dbReference type="Proteomes" id="UP000830375">
    <property type="component" value="Unassembled WGS sequence"/>
</dbReference>
<evidence type="ECO:0000313" key="1">
    <source>
        <dbReference type="EMBL" id="KAI2646942.1"/>
    </source>
</evidence>